<dbReference type="KEGG" id="api:103310717"/>
<dbReference type="EnsemblMetazoa" id="XM_008189916.3">
    <property type="protein sequence ID" value="XP_008188138.1"/>
    <property type="gene ID" value="LOC103310717"/>
</dbReference>
<reference evidence="2" key="2">
    <citation type="submission" date="2022-06" db="UniProtKB">
        <authorList>
            <consortium name="EnsemblMetazoa"/>
        </authorList>
    </citation>
    <scope>IDENTIFICATION</scope>
</reference>
<dbReference type="Proteomes" id="UP000007819">
    <property type="component" value="Chromosome X"/>
</dbReference>
<name>A0A8R2FCQ5_ACYPI</name>
<organism evidence="2 3">
    <name type="scientific">Acyrthosiphon pisum</name>
    <name type="common">Pea aphid</name>
    <dbReference type="NCBI Taxonomy" id="7029"/>
    <lineage>
        <taxon>Eukaryota</taxon>
        <taxon>Metazoa</taxon>
        <taxon>Ecdysozoa</taxon>
        <taxon>Arthropoda</taxon>
        <taxon>Hexapoda</taxon>
        <taxon>Insecta</taxon>
        <taxon>Pterygota</taxon>
        <taxon>Neoptera</taxon>
        <taxon>Paraneoptera</taxon>
        <taxon>Hemiptera</taxon>
        <taxon>Sternorrhyncha</taxon>
        <taxon>Aphidomorpha</taxon>
        <taxon>Aphidoidea</taxon>
        <taxon>Aphididae</taxon>
        <taxon>Macrosiphini</taxon>
        <taxon>Acyrthosiphon</taxon>
    </lineage>
</organism>
<dbReference type="RefSeq" id="XP_008188139.1">
    <property type="nucleotide sequence ID" value="XM_008189917.3"/>
</dbReference>
<dbReference type="GeneID" id="103310717"/>
<protein>
    <submittedName>
        <fullName evidence="2">Uncharacterized protein</fullName>
    </submittedName>
</protein>
<dbReference type="AlphaFoldDB" id="A0A8R2FCQ5"/>
<evidence type="ECO:0000313" key="2">
    <source>
        <dbReference type="EnsemblMetazoa" id="XP_008188138.1"/>
    </source>
</evidence>
<evidence type="ECO:0000313" key="3">
    <source>
        <dbReference type="Proteomes" id="UP000007819"/>
    </source>
</evidence>
<evidence type="ECO:0000256" key="1">
    <source>
        <dbReference type="SAM" id="MobiDB-lite"/>
    </source>
</evidence>
<dbReference type="OrthoDB" id="6627211at2759"/>
<dbReference type="RefSeq" id="XP_008188138.1">
    <property type="nucleotide sequence ID" value="XM_008189916.3"/>
</dbReference>
<feature type="region of interest" description="Disordered" evidence="1">
    <location>
        <begin position="185"/>
        <end position="210"/>
    </location>
</feature>
<sequence length="210" mass="23331">MGNIEVRPTSPSLSDNDSNADNDSIASSSEVVPLSARVNDDCDDDGGDDDDNDDDDDVVQPEGENRTNVSNRTNRQQRTTSGRRKDVVRRNRPTVAANEDGHGDTEQPTWSVVVDDHAGGSSQAAAGRRARTSRPPQVRERSRSPCTRLSCSRTHHRNQSRVSRRSRRWSADPAEPVVMIAAEERVAVAKPQPRPRRSKRTTAGQWRRRS</sequence>
<feature type="compositionally biased region" description="Basic residues" evidence="1">
    <location>
        <begin position="193"/>
        <end position="210"/>
    </location>
</feature>
<feature type="compositionally biased region" description="Basic residues" evidence="1">
    <location>
        <begin position="153"/>
        <end position="168"/>
    </location>
</feature>
<feature type="region of interest" description="Disordered" evidence="1">
    <location>
        <begin position="1"/>
        <end position="173"/>
    </location>
</feature>
<feature type="compositionally biased region" description="Acidic residues" evidence="1">
    <location>
        <begin position="41"/>
        <end position="59"/>
    </location>
</feature>
<feature type="compositionally biased region" description="Low complexity" evidence="1">
    <location>
        <begin position="10"/>
        <end position="29"/>
    </location>
</feature>
<reference evidence="3" key="1">
    <citation type="submission" date="2010-06" db="EMBL/GenBank/DDBJ databases">
        <authorList>
            <person name="Jiang H."/>
            <person name="Abraham K."/>
            <person name="Ali S."/>
            <person name="Alsbrooks S.L."/>
            <person name="Anim B.N."/>
            <person name="Anosike U.S."/>
            <person name="Attaway T."/>
            <person name="Bandaranaike D.P."/>
            <person name="Battles P.K."/>
            <person name="Bell S.N."/>
            <person name="Bell A.V."/>
            <person name="Beltran B."/>
            <person name="Bickham C."/>
            <person name="Bustamante Y."/>
            <person name="Caleb T."/>
            <person name="Canada A."/>
            <person name="Cardenas V."/>
            <person name="Carter K."/>
            <person name="Chacko J."/>
            <person name="Chandrabose M.N."/>
            <person name="Chavez D."/>
            <person name="Chavez A."/>
            <person name="Chen L."/>
            <person name="Chu H.-S."/>
            <person name="Claassen K.J."/>
            <person name="Cockrell R."/>
            <person name="Collins M."/>
            <person name="Cooper J.A."/>
            <person name="Cree A."/>
            <person name="Curry S.M."/>
            <person name="Da Y."/>
            <person name="Dao M.D."/>
            <person name="Das B."/>
            <person name="Davila M.-L."/>
            <person name="Davy-Carroll L."/>
            <person name="Denson S."/>
            <person name="Dinh H."/>
            <person name="Ebong V.E."/>
            <person name="Edwards J.R."/>
            <person name="Egan A."/>
            <person name="El-Daye J."/>
            <person name="Escobedo L."/>
            <person name="Fernandez S."/>
            <person name="Fernando P.R."/>
            <person name="Flagg N."/>
            <person name="Forbes L.D."/>
            <person name="Fowler R.G."/>
            <person name="Fu Q."/>
            <person name="Gabisi R.A."/>
            <person name="Ganer J."/>
            <person name="Garbino Pronczuk A."/>
            <person name="Garcia R.M."/>
            <person name="Garner T."/>
            <person name="Garrett T.E."/>
            <person name="Gonzalez D.A."/>
            <person name="Hamid H."/>
            <person name="Hawkins E.S."/>
            <person name="Hirani K."/>
            <person name="Hogues M.E."/>
            <person name="Hollins B."/>
            <person name="Hsiao C.-H."/>
            <person name="Jabil R."/>
            <person name="James M.L."/>
            <person name="Jhangiani S.N."/>
            <person name="Johnson B."/>
            <person name="Johnson Q."/>
            <person name="Joshi V."/>
            <person name="Kalu J.B."/>
            <person name="Kam C."/>
            <person name="Kashfia A."/>
            <person name="Keebler J."/>
            <person name="Kisamo H."/>
            <person name="Kovar C.L."/>
            <person name="Lago L.A."/>
            <person name="Lai C.-Y."/>
            <person name="Laidlaw J."/>
            <person name="Lara F."/>
            <person name="Le T.-K."/>
            <person name="Lee S.L."/>
            <person name="Legall F.H."/>
            <person name="Lemon S.J."/>
            <person name="Lewis L.R."/>
            <person name="Li B."/>
            <person name="Liu Y."/>
            <person name="Liu Y.-S."/>
            <person name="Lopez J."/>
            <person name="Lozado R.J."/>
            <person name="Lu J."/>
            <person name="Madu R.C."/>
            <person name="Maheshwari M."/>
            <person name="Maheshwari R."/>
            <person name="Malloy K."/>
            <person name="Martinez E."/>
            <person name="Mathew T."/>
            <person name="Mercado I.C."/>
            <person name="Mercado C."/>
            <person name="Meyer B."/>
            <person name="Montgomery K."/>
            <person name="Morgan M.B."/>
            <person name="Munidasa M."/>
            <person name="Nazareth L.V."/>
            <person name="Nelson J."/>
            <person name="Ng B.M."/>
            <person name="Nguyen N.B."/>
            <person name="Nguyen P.Q."/>
            <person name="Nguyen T."/>
            <person name="Obregon M."/>
            <person name="Okwuonu G.O."/>
            <person name="Onwere C.G."/>
            <person name="Orozco G."/>
            <person name="Parra A."/>
            <person name="Patel S."/>
            <person name="Patil S."/>
            <person name="Perez A."/>
            <person name="Perez Y."/>
            <person name="Pham C."/>
            <person name="Primus E.L."/>
            <person name="Pu L.-L."/>
            <person name="Puazo M."/>
            <person name="Qin X."/>
            <person name="Quiroz J.B."/>
            <person name="Reese J."/>
            <person name="Richards S."/>
            <person name="Rives C.M."/>
            <person name="Robberts R."/>
            <person name="Ruiz S.J."/>
            <person name="Ruiz M.J."/>
            <person name="Santibanez J."/>
            <person name="Schneider B.W."/>
            <person name="Sisson I."/>
            <person name="Smith M."/>
            <person name="Sodergren E."/>
            <person name="Song X.-Z."/>
            <person name="Song B.B."/>
            <person name="Summersgill H."/>
            <person name="Thelus R."/>
            <person name="Thornton R.D."/>
            <person name="Trejos Z.Y."/>
            <person name="Usmani K."/>
            <person name="Vattathil S."/>
            <person name="Villasana D."/>
            <person name="Walker D.L."/>
            <person name="Wang S."/>
            <person name="Wang K."/>
            <person name="White C.S."/>
            <person name="Williams A.C."/>
            <person name="Williamson J."/>
            <person name="Wilson K."/>
            <person name="Woghiren I.O."/>
            <person name="Woodworth J.R."/>
            <person name="Worley K.C."/>
            <person name="Wright R.A."/>
            <person name="Wu W."/>
            <person name="Young L."/>
            <person name="Zhang L."/>
            <person name="Zhang J."/>
            <person name="Zhu Y."/>
            <person name="Muzny D.M."/>
            <person name="Weinstock G."/>
            <person name="Gibbs R.A."/>
        </authorList>
    </citation>
    <scope>NUCLEOTIDE SEQUENCE [LARGE SCALE GENOMIC DNA]</scope>
    <source>
        <strain evidence="3">LSR1</strain>
    </source>
</reference>
<accession>A0A8R2FCQ5</accession>
<feature type="compositionally biased region" description="Polar residues" evidence="1">
    <location>
        <begin position="66"/>
        <end position="80"/>
    </location>
</feature>
<proteinExistence type="predicted"/>
<keyword evidence="3" id="KW-1185">Reference proteome</keyword>
<dbReference type="EnsemblMetazoa" id="XM_008189917.3">
    <property type="protein sequence ID" value="XP_008188139.1"/>
    <property type="gene ID" value="LOC103310717"/>
</dbReference>